<keyword evidence="3" id="KW-1185">Reference proteome</keyword>
<gene>
    <name evidence="2" type="ordered locus">Bcell_3898</name>
</gene>
<accession>E6TVK8</accession>
<dbReference type="Proteomes" id="UP000001401">
    <property type="component" value="Chromosome"/>
</dbReference>
<dbReference type="RefSeq" id="WP_013490466.1">
    <property type="nucleotide sequence ID" value="NC_014829.1"/>
</dbReference>
<dbReference type="KEGG" id="bco:Bcell_3898"/>
<dbReference type="AlphaFoldDB" id="E6TVK8"/>
<sequence length="229" mass="26943">MIIRDLINTYNENFGMIYNMRQSLRNNKLIIIPLLTLLVSALTFFFVAFRSITTINIIIIIFSIIIYIGSVICGVIIQKNSIKKKYGSLQEYEEEKIRKVKKCIVNYFNHSDESEVNHEHFELIDKLIRKELEENEENRTIPFFNTVRQLFIAVLVTGLLSYSFSQLGTENDYVAVPLLTLYIMIIGFLIFFGSTIFLFREFTKKYKLKQISRVLIEIQILDNVRQEEI</sequence>
<feature type="transmembrane region" description="Helical" evidence="1">
    <location>
        <begin position="29"/>
        <end position="49"/>
    </location>
</feature>
<feature type="transmembrane region" description="Helical" evidence="1">
    <location>
        <begin position="150"/>
        <end position="168"/>
    </location>
</feature>
<feature type="transmembrane region" description="Helical" evidence="1">
    <location>
        <begin position="55"/>
        <end position="77"/>
    </location>
</feature>
<dbReference type="OrthoDB" id="2862907at2"/>
<dbReference type="HOGENOM" id="CLU_1207846_0_0_9"/>
<evidence type="ECO:0000256" key="1">
    <source>
        <dbReference type="SAM" id="Phobius"/>
    </source>
</evidence>
<feature type="transmembrane region" description="Helical" evidence="1">
    <location>
        <begin position="174"/>
        <end position="199"/>
    </location>
</feature>
<keyword evidence="1" id="KW-1133">Transmembrane helix</keyword>
<evidence type="ECO:0000313" key="2">
    <source>
        <dbReference type="EMBL" id="ADU32136.1"/>
    </source>
</evidence>
<proteinExistence type="predicted"/>
<keyword evidence="1" id="KW-0472">Membrane</keyword>
<reference evidence="2 3" key="1">
    <citation type="submission" date="2010-12" db="EMBL/GenBank/DDBJ databases">
        <title>Complete sequence of Bacillus cellulosilyticus DSM 2522.</title>
        <authorList>
            <consortium name="US DOE Joint Genome Institute"/>
            <person name="Lucas S."/>
            <person name="Copeland A."/>
            <person name="Lapidus A."/>
            <person name="Cheng J.-F."/>
            <person name="Bruce D."/>
            <person name="Goodwin L."/>
            <person name="Pitluck S."/>
            <person name="Chertkov O."/>
            <person name="Detter J.C."/>
            <person name="Han C."/>
            <person name="Tapia R."/>
            <person name="Land M."/>
            <person name="Hauser L."/>
            <person name="Jeffries C."/>
            <person name="Kyrpides N."/>
            <person name="Ivanova N."/>
            <person name="Mikhailova N."/>
            <person name="Brumm P."/>
            <person name="Mead D."/>
            <person name="Woyke T."/>
        </authorList>
    </citation>
    <scope>NUCLEOTIDE SEQUENCE [LARGE SCALE GENOMIC DNA]</scope>
    <source>
        <strain evidence="3">ATCC 21833 / DSM 2522 / FERM P-1141 / JCM 9156 / N-4</strain>
    </source>
</reference>
<evidence type="ECO:0000313" key="3">
    <source>
        <dbReference type="Proteomes" id="UP000001401"/>
    </source>
</evidence>
<organism evidence="2 3">
    <name type="scientific">Evansella cellulosilytica (strain ATCC 21833 / DSM 2522 / FERM P-1141 / JCM 9156 / N-4)</name>
    <name type="common">Bacillus cellulosilyticus</name>
    <dbReference type="NCBI Taxonomy" id="649639"/>
    <lineage>
        <taxon>Bacteria</taxon>
        <taxon>Bacillati</taxon>
        <taxon>Bacillota</taxon>
        <taxon>Bacilli</taxon>
        <taxon>Bacillales</taxon>
        <taxon>Bacillaceae</taxon>
        <taxon>Evansella</taxon>
    </lineage>
</organism>
<protein>
    <submittedName>
        <fullName evidence="2">Uncharacterized protein</fullName>
    </submittedName>
</protein>
<name>E6TVK8_EVAC2</name>
<dbReference type="EMBL" id="CP002394">
    <property type="protein sequence ID" value="ADU32136.1"/>
    <property type="molecule type" value="Genomic_DNA"/>
</dbReference>
<keyword evidence="1" id="KW-0812">Transmembrane</keyword>